<evidence type="ECO:0000256" key="1">
    <source>
        <dbReference type="SAM" id="MobiDB-lite"/>
    </source>
</evidence>
<reference evidence="2 3" key="1">
    <citation type="journal article" date="2022" name="G3 (Bethesda)">
        <title>Whole-genome sequence and methylome profiling of the almond [Prunus dulcis (Mill.) D.A. Webb] cultivar 'Nonpareil'.</title>
        <authorList>
            <person name="D'Amico-Willman K.M."/>
            <person name="Ouma W.Z."/>
            <person name="Meulia T."/>
            <person name="Sideli G.M."/>
            <person name="Gradziel T.M."/>
            <person name="Fresnedo-Ramirez J."/>
        </authorList>
    </citation>
    <scope>NUCLEOTIDE SEQUENCE [LARGE SCALE GENOMIC DNA]</scope>
    <source>
        <strain evidence="2">Clone GOH B32 T37-40</strain>
    </source>
</reference>
<feature type="compositionally biased region" description="Polar residues" evidence="1">
    <location>
        <begin position="110"/>
        <end position="122"/>
    </location>
</feature>
<dbReference type="AlphaFoldDB" id="A0AAD4V420"/>
<dbReference type="EMBL" id="JAJFAZ020000007">
    <property type="protein sequence ID" value="KAI5317131.1"/>
    <property type="molecule type" value="Genomic_DNA"/>
</dbReference>
<evidence type="ECO:0000313" key="2">
    <source>
        <dbReference type="EMBL" id="KAI5317131.1"/>
    </source>
</evidence>
<protein>
    <submittedName>
        <fullName evidence="2">Uncharacterized protein</fullName>
    </submittedName>
</protein>
<name>A0AAD4V420_PRUDU</name>
<sequence>MVAEYALYLDASQSYNPRRRNEFELQGVAPPKTALSVITAPTLTLKPLPTHLRTTTVHAMDVKDIDSEERGDEVYLEEEKDSARVNLAEIMAKAPYVCKALSKASKDQRPTTAQMSKSSRTS</sequence>
<organism evidence="2 3">
    <name type="scientific">Prunus dulcis</name>
    <name type="common">Almond</name>
    <name type="synonym">Amygdalus dulcis</name>
    <dbReference type="NCBI Taxonomy" id="3755"/>
    <lineage>
        <taxon>Eukaryota</taxon>
        <taxon>Viridiplantae</taxon>
        <taxon>Streptophyta</taxon>
        <taxon>Embryophyta</taxon>
        <taxon>Tracheophyta</taxon>
        <taxon>Spermatophyta</taxon>
        <taxon>Magnoliopsida</taxon>
        <taxon>eudicotyledons</taxon>
        <taxon>Gunneridae</taxon>
        <taxon>Pentapetalae</taxon>
        <taxon>rosids</taxon>
        <taxon>fabids</taxon>
        <taxon>Rosales</taxon>
        <taxon>Rosaceae</taxon>
        <taxon>Amygdaloideae</taxon>
        <taxon>Amygdaleae</taxon>
        <taxon>Prunus</taxon>
    </lineage>
</organism>
<feature type="region of interest" description="Disordered" evidence="1">
    <location>
        <begin position="103"/>
        <end position="122"/>
    </location>
</feature>
<accession>A0AAD4V420</accession>
<evidence type="ECO:0000313" key="3">
    <source>
        <dbReference type="Proteomes" id="UP001054821"/>
    </source>
</evidence>
<dbReference type="Proteomes" id="UP001054821">
    <property type="component" value="Chromosome 7"/>
</dbReference>
<comment type="caution">
    <text evidence="2">The sequence shown here is derived from an EMBL/GenBank/DDBJ whole genome shotgun (WGS) entry which is preliminary data.</text>
</comment>
<proteinExistence type="predicted"/>
<keyword evidence="3" id="KW-1185">Reference proteome</keyword>
<gene>
    <name evidence="2" type="ORF">L3X38_036838</name>
</gene>